<evidence type="ECO:0000259" key="1">
    <source>
        <dbReference type="Pfam" id="PF13020"/>
    </source>
</evidence>
<dbReference type="RefSeq" id="WP_260194751.1">
    <property type="nucleotide sequence ID" value="NZ_JAFFZE010000022.1"/>
</dbReference>
<feature type="domain" description="ScoMcrA-like DNA sulfur-binding" evidence="2">
    <location>
        <begin position="6"/>
        <end position="151"/>
    </location>
</feature>
<gene>
    <name evidence="3" type="ORF">JT362_27575</name>
</gene>
<proteinExistence type="predicted"/>
<name>A0ABT2JG95_9PSEU</name>
<dbReference type="Pfam" id="PF13020">
    <property type="entry name" value="NOV_C"/>
    <property type="match status" value="1"/>
</dbReference>
<accession>A0ABT2JG95</accession>
<feature type="domain" description="Protein NO VEIN C-terminal" evidence="1">
    <location>
        <begin position="387"/>
        <end position="453"/>
    </location>
</feature>
<evidence type="ECO:0000259" key="2">
    <source>
        <dbReference type="Pfam" id="PF26340"/>
    </source>
</evidence>
<sequence>MASMSELVAAVEAMRVGGTKSQPHRHQAIALLWAIGRARSGLGRLVRWSEARTELAAGLEALGRPGSRPSAEYPFIALRNSGLWELIVESDESVVAAHGSATRSWLDRVNPEGGLRPDVWMLVRSDESAAQAVVDALATRFFEESDRATLYEFARTDLPSGPIEPSSRSAINDWWAGDPSERFWMEITDRQDGLGDDLNAPTLNGARKPEWGYSLVTETRPGDIVLHWHRDFTGRPAIVGWSEITGPLSVENGYTWQAHGTRGRARGTATVGQGWRMPCGGLNRLSQPLSHERLAELEPVLRQVHRDLRRTVRGALYFPFTLYRSRPPRAAQSYLTKFPVALLQAVPELAALVDRGDGAGSAAAGGASIRRAVGSGYLRDSKLKDAIEKYAVEKARKYYLDHGAAEVVELGKPYDLQVKGLGPERHVEVKGSSGPAAAVELTVGEVRHAHNHEPTDLVVVDEIDYHLNGSDYELSGGNLRIWTDWRPMERSLAPTRFRYDLTDLNDGAGIPPWSRGNHTSSTTV</sequence>
<dbReference type="InterPro" id="IPR024975">
    <property type="entry name" value="NOV_C"/>
</dbReference>
<reference evidence="3 4" key="1">
    <citation type="submission" date="2021-02" db="EMBL/GenBank/DDBJ databases">
        <title>Actinophytocola xerophila sp. nov., isolated from soil of cotton cropping field.</title>
        <authorList>
            <person name="Huang R."/>
            <person name="Chen X."/>
            <person name="Ge X."/>
            <person name="Liu W."/>
        </authorList>
    </citation>
    <scope>NUCLEOTIDE SEQUENCE [LARGE SCALE GENOMIC DNA]</scope>
    <source>
        <strain evidence="3 4">S1-96</strain>
    </source>
</reference>
<evidence type="ECO:0000313" key="4">
    <source>
        <dbReference type="Proteomes" id="UP001156441"/>
    </source>
</evidence>
<dbReference type="EMBL" id="JAFFZE010000022">
    <property type="protein sequence ID" value="MCT2586887.1"/>
    <property type="molecule type" value="Genomic_DNA"/>
</dbReference>
<protein>
    <submittedName>
        <fullName evidence="3">DUF3883 domain-containing protein</fullName>
    </submittedName>
</protein>
<keyword evidence="4" id="KW-1185">Reference proteome</keyword>
<dbReference type="Proteomes" id="UP001156441">
    <property type="component" value="Unassembled WGS sequence"/>
</dbReference>
<organism evidence="3 4">
    <name type="scientific">Actinophytocola gossypii</name>
    <dbReference type="NCBI Taxonomy" id="2812003"/>
    <lineage>
        <taxon>Bacteria</taxon>
        <taxon>Bacillati</taxon>
        <taxon>Actinomycetota</taxon>
        <taxon>Actinomycetes</taxon>
        <taxon>Pseudonocardiales</taxon>
        <taxon>Pseudonocardiaceae</taxon>
    </lineage>
</organism>
<comment type="caution">
    <text evidence="3">The sequence shown here is derived from an EMBL/GenBank/DDBJ whole genome shotgun (WGS) entry which is preliminary data.</text>
</comment>
<dbReference type="InterPro" id="IPR058813">
    <property type="entry name" value="DNA-SBD_ScoMcrA"/>
</dbReference>
<evidence type="ECO:0000313" key="3">
    <source>
        <dbReference type="EMBL" id="MCT2586887.1"/>
    </source>
</evidence>
<dbReference type="Pfam" id="PF26340">
    <property type="entry name" value="DNA-SBD_ScoMcrA"/>
    <property type="match status" value="1"/>
</dbReference>